<evidence type="ECO:0000313" key="2">
    <source>
        <dbReference type="Proteomes" id="UP000678393"/>
    </source>
</evidence>
<proteinExistence type="predicted"/>
<accession>A0A8S3ZIM7</accession>
<sequence length="640" mass="73910">VLQFIASVHNESIIYTVDSDTYFIAHYNGNFTDEIPPRCAFPQVNPYDPSIMKISGIGKRTINCEGEFMPDITYIEGGKKLMVNVSRVKKYFTTNDFKECSYINIYRHVTDDNDYKLSEWSKPFNDSVELFIDTEFIKVACKNNKSDVVSKNFYTLIPKREQFDESDFLNLKKRQVVSSPKETLNVIMVGMDTLARNQFLRGCNKTYSYLMNSLKSFDLTMHSQLGSNTFDNFLPLFAGESYDQIAKWWSDKYHLDNIDLLWGSFEKAGYRTLYTEDWPGIGAFHYFKKSFRNKFARYNTRPLTLAMSEEINFYKRSRYCAGNQVEMNFLLNYVLLFLDTFQDNPVFSVAMITKPTHNYPTDAKMFDEHLFNFYRSLNQSGHLNKSLLVSFSDHGVRWGPLRDSKYGFFESRTPYTILTFPDWFLRKYPDVAANLKVNSKRLTSHFDTYATLLDLLYFKSNSSLLPKSRRSISLFDKIPWDRTCEDASVPQEFCLCGYQNLADVDTKSPISKALAELVIEALNSKTDKNICASFKVDQIIHVLNISLSEANSNGETTLYKVNLQVTPGYAIFEASVYATTNSADFRVANSIDRLNLYEGQADCMQIAMYKPFCYCKNLLPKKENTHHSSLYLNITAAPMK</sequence>
<dbReference type="FunFam" id="3.40.720.10:FF:000017">
    <property type="entry name" value="Predicted protein"/>
    <property type="match status" value="1"/>
</dbReference>
<dbReference type="InterPro" id="IPR004245">
    <property type="entry name" value="DUF229"/>
</dbReference>
<comment type="caution">
    <text evidence="1">The sequence shown here is derived from an EMBL/GenBank/DDBJ whole genome shotgun (WGS) entry which is preliminary data.</text>
</comment>
<evidence type="ECO:0000313" key="1">
    <source>
        <dbReference type="EMBL" id="CAG5127016.1"/>
    </source>
</evidence>
<dbReference type="Proteomes" id="UP000678393">
    <property type="component" value="Unassembled WGS sequence"/>
</dbReference>
<keyword evidence="2" id="KW-1185">Reference proteome</keyword>
<dbReference type="GO" id="GO:0005615">
    <property type="term" value="C:extracellular space"/>
    <property type="evidence" value="ECO:0007669"/>
    <property type="project" value="TreeGrafter"/>
</dbReference>
<dbReference type="EMBL" id="CAJHNH020002539">
    <property type="protein sequence ID" value="CAG5127016.1"/>
    <property type="molecule type" value="Genomic_DNA"/>
</dbReference>
<name>A0A8S3ZIM7_9EUPU</name>
<dbReference type="AlphaFoldDB" id="A0A8S3ZIM7"/>
<dbReference type="Gene3D" id="3.40.720.10">
    <property type="entry name" value="Alkaline Phosphatase, subunit A"/>
    <property type="match status" value="1"/>
</dbReference>
<protein>
    <submittedName>
        <fullName evidence="1">Uncharacterized protein</fullName>
    </submittedName>
</protein>
<organism evidence="1 2">
    <name type="scientific">Candidula unifasciata</name>
    <dbReference type="NCBI Taxonomy" id="100452"/>
    <lineage>
        <taxon>Eukaryota</taxon>
        <taxon>Metazoa</taxon>
        <taxon>Spiralia</taxon>
        <taxon>Lophotrochozoa</taxon>
        <taxon>Mollusca</taxon>
        <taxon>Gastropoda</taxon>
        <taxon>Heterobranchia</taxon>
        <taxon>Euthyneura</taxon>
        <taxon>Panpulmonata</taxon>
        <taxon>Eupulmonata</taxon>
        <taxon>Stylommatophora</taxon>
        <taxon>Helicina</taxon>
        <taxon>Helicoidea</taxon>
        <taxon>Geomitridae</taxon>
        <taxon>Candidula</taxon>
    </lineage>
</organism>
<dbReference type="SUPFAM" id="SSF53649">
    <property type="entry name" value="Alkaline phosphatase-like"/>
    <property type="match status" value="1"/>
</dbReference>
<dbReference type="PANTHER" id="PTHR10974:SF1">
    <property type="entry name" value="FI08016P-RELATED"/>
    <property type="match status" value="1"/>
</dbReference>
<dbReference type="PANTHER" id="PTHR10974">
    <property type="entry name" value="FI08016P-RELATED"/>
    <property type="match status" value="1"/>
</dbReference>
<gene>
    <name evidence="1" type="ORF">CUNI_LOCUS12574</name>
</gene>
<reference evidence="1" key="1">
    <citation type="submission" date="2021-04" db="EMBL/GenBank/DDBJ databases">
        <authorList>
            <consortium name="Molecular Ecology Group"/>
        </authorList>
    </citation>
    <scope>NUCLEOTIDE SEQUENCE</scope>
</reference>
<dbReference type="OrthoDB" id="413313at2759"/>
<dbReference type="CDD" id="cd16021">
    <property type="entry name" value="ALP_like"/>
    <property type="match status" value="1"/>
</dbReference>
<feature type="non-terminal residue" evidence="1">
    <location>
        <position position="1"/>
    </location>
</feature>
<dbReference type="InterPro" id="IPR017850">
    <property type="entry name" value="Alkaline_phosphatase_core_sf"/>
</dbReference>
<dbReference type="Pfam" id="PF02995">
    <property type="entry name" value="DUF229"/>
    <property type="match status" value="1"/>
</dbReference>